<evidence type="ECO:0000313" key="1">
    <source>
        <dbReference type="EMBL" id="KAH9767943.1"/>
    </source>
</evidence>
<organism evidence="1 2">
    <name type="scientific">Citrus sinensis</name>
    <name type="common">Sweet orange</name>
    <name type="synonym">Citrus aurantium var. sinensis</name>
    <dbReference type="NCBI Taxonomy" id="2711"/>
    <lineage>
        <taxon>Eukaryota</taxon>
        <taxon>Viridiplantae</taxon>
        <taxon>Streptophyta</taxon>
        <taxon>Embryophyta</taxon>
        <taxon>Tracheophyta</taxon>
        <taxon>Spermatophyta</taxon>
        <taxon>Magnoliopsida</taxon>
        <taxon>eudicotyledons</taxon>
        <taxon>Gunneridae</taxon>
        <taxon>Pentapetalae</taxon>
        <taxon>rosids</taxon>
        <taxon>malvids</taxon>
        <taxon>Sapindales</taxon>
        <taxon>Rutaceae</taxon>
        <taxon>Aurantioideae</taxon>
        <taxon>Citrus</taxon>
    </lineage>
</organism>
<reference evidence="2" key="1">
    <citation type="journal article" date="2023" name="Hortic. Res.">
        <title>A chromosome-level phased genome enabling allele-level studies in sweet orange: a case study on citrus Huanglongbing tolerance.</title>
        <authorList>
            <person name="Wu B."/>
            <person name="Yu Q."/>
            <person name="Deng Z."/>
            <person name="Duan Y."/>
            <person name="Luo F."/>
            <person name="Gmitter F. Jr."/>
        </authorList>
    </citation>
    <scope>NUCLEOTIDE SEQUENCE [LARGE SCALE GENOMIC DNA]</scope>
    <source>
        <strain evidence="2">cv. Valencia</strain>
    </source>
</reference>
<dbReference type="Proteomes" id="UP000829398">
    <property type="component" value="Chromosome 4"/>
</dbReference>
<accession>A0ACB8L3B0</accession>
<proteinExistence type="predicted"/>
<keyword evidence="2" id="KW-1185">Reference proteome</keyword>
<comment type="caution">
    <text evidence="1">The sequence shown here is derived from an EMBL/GenBank/DDBJ whole genome shotgun (WGS) entry which is preliminary data.</text>
</comment>
<name>A0ACB8L3B0_CITSI</name>
<dbReference type="EMBL" id="CM039173">
    <property type="protein sequence ID" value="KAH9767943.1"/>
    <property type="molecule type" value="Genomic_DNA"/>
</dbReference>
<gene>
    <name evidence="1" type="ORF">KPL71_011471</name>
</gene>
<sequence length="209" mass="23823">MESAAKLASRYICFMAARSSILKDCLDGKLLPISSTDGMTTMEVAEEGEVLKALVDFLYTGSLPREKLQKHVVGLFAAGDNYEIEYLREVCLHHMPASFQSSNAIDFLRIGYNYQLDELRDASLNFIVKNVEELVFSDKYEESASAFPHLCVLITRGCFMGANRRVTQMQIKRACFMDARRILRHWDRNGQYSQQDFITKLIPAQNLNC</sequence>
<protein>
    <submittedName>
        <fullName evidence="1">BTB/POZ domain-containing protein</fullName>
    </submittedName>
</protein>
<evidence type="ECO:0000313" key="2">
    <source>
        <dbReference type="Proteomes" id="UP000829398"/>
    </source>
</evidence>